<evidence type="ECO:0000256" key="1">
    <source>
        <dbReference type="SAM" id="MobiDB-lite"/>
    </source>
</evidence>
<name>A0A369MH13_EGGLN</name>
<dbReference type="AlphaFoldDB" id="A0A369MH13"/>
<gene>
    <name evidence="2" type="ORF">C1875_06045</name>
</gene>
<dbReference type="Proteomes" id="UP000253970">
    <property type="component" value="Unassembled WGS sequence"/>
</dbReference>
<dbReference type="EMBL" id="PPTU01000007">
    <property type="protein sequence ID" value="RDB71244.1"/>
    <property type="molecule type" value="Genomic_DNA"/>
</dbReference>
<evidence type="ECO:0000313" key="3">
    <source>
        <dbReference type="Proteomes" id="UP000253970"/>
    </source>
</evidence>
<evidence type="ECO:0000313" key="2">
    <source>
        <dbReference type="EMBL" id="RDB71244.1"/>
    </source>
</evidence>
<accession>A0A369MH13</accession>
<feature type="region of interest" description="Disordered" evidence="1">
    <location>
        <begin position="149"/>
        <end position="221"/>
    </location>
</feature>
<comment type="caution">
    <text evidence="2">The sequence shown here is derived from an EMBL/GenBank/DDBJ whole genome shotgun (WGS) entry which is preliminary data.</text>
</comment>
<reference evidence="2 3" key="1">
    <citation type="journal article" date="2018" name="Elife">
        <title>Discovery and characterization of a prevalent human gut bacterial enzyme sufficient for the inactivation of a family of plant toxins.</title>
        <authorList>
            <person name="Koppel N."/>
            <person name="Bisanz J.E."/>
            <person name="Pandelia M.E."/>
            <person name="Turnbaugh P.J."/>
            <person name="Balskus E.P."/>
        </authorList>
    </citation>
    <scope>NUCLEOTIDE SEQUENCE [LARGE SCALE GENOMIC DNA]</scope>
    <source>
        <strain evidence="2 3">W1 BHI 6</strain>
    </source>
</reference>
<organism evidence="2 3">
    <name type="scientific">Eggerthella lenta</name>
    <name type="common">Eubacterium lentum</name>
    <dbReference type="NCBI Taxonomy" id="84112"/>
    <lineage>
        <taxon>Bacteria</taxon>
        <taxon>Bacillati</taxon>
        <taxon>Actinomycetota</taxon>
        <taxon>Coriobacteriia</taxon>
        <taxon>Eggerthellales</taxon>
        <taxon>Eggerthellaceae</taxon>
        <taxon>Eggerthella</taxon>
    </lineage>
</organism>
<feature type="compositionally biased region" description="Basic and acidic residues" evidence="1">
    <location>
        <begin position="170"/>
        <end position="208"/>
    </location>
</feature>
<sequence>MVDLEAQRIRDEVIRAMAEQGEDIESLGLKVPDEAESVSAPIAMPAWERVAETAADSREGEAAEAQLSDEEVERLFLTAVFDDVRAQSADAKLVQPSQWLKAGLVPAHFSAEDWEMFVYEYLEDRRAERDARVVAASATPVRTATRAVGVPRILRTEEEPESEGAATAKGAEEPRQPERSSEASEELRHPERSAEGAESKDPERRDSAQDAETPADPPCVPCDDIVALIGKHSYYLYSTERMTDAYARWSFLASEDDRVLTFVECVRDESRKYPRPMEASSLSNEPFNLSADEIDELWRTVRDSGAYPDLDTVAASNGDVYYFSTEYLTPAYAKSLAEWNSVERDMFL</sequence>
<proteinExistence type="predicted"/>
<protein>
    <submittedName>
        <fullName evidence="2">Uncharacterized protein</fullName>
    </submittedName>
</protein>